<gene>
    <name evidence="2" type="ordered locus">Srot_0226</name>
</gene>
<dbReference type="STRING" id="640132.Srot_0226"/>
<sequence length="75" mass="8261">MGELNETVSRTVQGHLDRLGLSRSDAAQALGVSQQTLADLLGNHRVWRLDEVDSIAEWLEVSPKDLFFPGRGDSV</sequence>
<proteinExistence type="predicted"/>
<dbReference type="OrthoDB" id="9859763at2"/>
<evidence type="ECO:0000313" key="3">
    <source>
        <dbReference type="Proteomes" id="UP000002247"/>
    </source>
</evidence>
<organism evidence="2 3">
    <name type="scientific">Segniliparus rotundus (strain ATCC BAA-972 / CDC 1076 / CIP 108378 / DSM 44985 / JCM 13578)</name>
    <dbReference type="NCBI Taxonomy" id="640132"/>
    <lineage>
        <taxon>Bacteria</taxon>
        <taxon>Bacillati</taxon>
        <taxon>Actinomycetota</taxon>
        <taxon>Actinomycetes</taxon>
        <taxon>Mycobacteriales</taxon>
        <taxon>Segniliparaceae</taxon>
        <taxon>Segniliparus</taxon>
    </lineage>
</organism>
<dbReference type="RefSeq" id="WP_013137169.1">
    <property type="nucleotide sequence ID" value="NC_014168.1"/>
</dbReference>
<reference evidence="2 3" key="1">
    <citation type="journal article" date="2010" name="Stand. Genomic Sci.">
        <title>Complete genome sequence of Segniliparus rotundus type strain (CDC 1076).</title>
        <authorList>
            <person name="Sikorski J."/>
            <person name="Lapidus A."/>
            <person name="Copeland A."/>
            <person name="Misra M."/>
            <person name="Glavina Del Rio T."/>
            <person name="Nolan M."/>
            <person name="Lucas S."/>
            <person name="Chen F."/>
            <person name="Tice H."/>
            <person name="Cheng J.F."/>
            <person name="Jando M."/>
            <person name="Schneider S."/>
            <person name="Bruce D."/>
            <person name="Goodwin L."/>
            <person name="Pitluck S."/>
            <person name="Liolios K."/>
            <person name="Mikhailova N."/>
            <person name="Pati A."/>
            <person name="Ivanova N."/>
            <person name="Mavromatis K."/>
            <person name="Chen A."/>
            <person name="Palaniappan K."/>
            <person name="Chertkov O."/>
            <person name="Land M."/>
            <person name="Hauser L."/>
            <person name="Chang Y.J."/>
            <person name="Jeffries C.D."/>
            <person name="Brettin T."/>
            <person name="Detter J.C."/>
            <person name="Han C."/>
            <person name="Rohde M."/>
            <person name="Goker M."/>
            <person name="Bristow J."/>
            <person name="Eisen J.A."/>
            <person name="Markowitz V."/>
            <person name="Hugenholtz P."/>
            <person name="Kyrpides N.C."/>
            <person name="Klenk H.P."/>
        </authorList>
    </citation>
    <scope>NUCLEOTIDE SEQUENCE [LARGE SCALE GENOMIC DNA]</scope>
    <source>
        <strain evidence="3">ATCC BAA-972 / CDC 1076 / CIP 108378 / DSM 44985 / JCM 13578</strain>
    </source>
</reference>
<protein>
    <submittedName>
        <fullName evidence="2">Helix-turn-helix domain protein</fullName>
    </submittedName>
</protein>
<dbReference type="InterPro" id="IPR001387">
    <property type="entry name" value="Cro/C1-type_HTH"/>
</dbReference>
<dbReference type="SMART" id="SM00530">
    <property type="entry name" value="HTH_XRE"/>
    <property type="match status" value="1"/>
</dbReference>
<evidence type="ECO:0000313" key="2">
    <source>
        <dbReference type="EMBL" id="ADG96713.1"/>
    </source>
</evidence>
<dbReference type="CDD" id="cd00093">
    <property type="entry name" value="HTH_XRE"/>
    <property type="match status" value="1"/>
</dbReference>
<dbReference type="Gene3D" id="1.10.260.40">
    <property type="entry name" value="lambda repressor-like DNA-binding domains"/>
    <property type="match status" value="1"/>
</dbReference>
<feature type="domain" description="HTH cro/C1-type" evidence="1">
    <location>
        <begin position="18"/>
        <end position="66"/>
    </location>
</feature>
<dbReference type="Pfam" id="PF13443">
    <property type="entry name" value="HTH_26"/>
    <property type="match status" value="1"/>
</dbReference>
<dbReference type="PROSITE" id="PS50943">
    <property type="entry name" value="HTH_CROC1"/>
    <property type="match status" value="1"/>
</dbReference>
<dbReference type="SUPFAM" id="SSF47413">
    <property type="entry name" value="lambda repressor-like DNA-binding domains"/>
    <property type="match status" value="1"/>
</dbReference>
<dbReference type="EMBL" id="CP001958">
    <property type="protein sequence ID" value="ADG96713.1"/>
    <property type="molecule type" value="Genomic_DNA"/>
</dbReference>
<keyword evidence="3" id="KW-1185">Reference proteome</keyword>
<dbReference type="KEGG" id="srt:Srot_0226"/>
<accession>D6ZAH1</accession>
<name>D6ZAH1_SEGRD</name>
<dbReference type="GO" id="GO:0003677">
    <property type="term" value="F:DNA binding"/>
    <property type="evidence" value="ECO:0007669"/>
    <property type="project" value="InterPro"/>
</dbReference>
<dbReference type="AlphaFoldDB" id="D6ZAH1"/>
<evidence type="ECO:0000259" key="1">
    <source>
        <dbReference type="PROSITE" id="PS50943"/>
    </source>
</evidence>
<dbReference type="HOGENOM" id="CLU_199101_0_0_11"/>
<dbReference type="eggNOG" id="COG3655">
    <property type="taxonomic scope" value="Bacteria"/>
</dbReference>
<dbReference type="InterPro" id="IPR010982">
    <property type="entry name" value="Lambda_DNA-bd_dom_sf"/>
</dbReference>
<dbReference type="Proteomes" id="UP000002247">
    <property type="component" value="Chromosome"/>
</dbReference>